<dbReference type="Pfam" id="PF00378">
    <property type="entry name" value="ECH_1"/>
    <property type="match status" value="1"/>
</dbReference>
<comment type="catalytic activity">
    <reaction evidence="1">
        <text>a (3Z)-enoyl-CoA = a 4-saturated (2E)-enoyl-CoA</text>
        <dbReference type="Rhea" id="RHEA:45900"/>
        <dbReference type="ChEBI" id="CHEBI:85097"/>
        <dbReference type="ChEBI" id="CHEBI:85489"/>
        <dbReference type="EC" id="5.3.3.8"/>
    </reaction>
</comment>
<dbReference type="InterPro" id="IPR001753">
    <property type="entry name" value="Enoyl-CoA_hydra/iso"/>
</dbReference>
<dbReference type="Gene3D" id="3.90.226.10">
    <property type="entry name" value="2-enoyl-CoA Hydratase, Chain A, domain 1"/>
    <property type="match status" value="1"/>
</dbReference>
<dbReference type="STRING" id="225164.V4BBX7"/>
<dbReference type="GO" id="GO:0005777">
    <property type="term" value="C:peroxisome"/>
    <property type="evidence" value="ECO:0007669"/>
    <property type="project" value="TreeGrafter"/>
</dbReference>
<dbReference type="CTD" id="20247442"/>
<evidence type="ECO:0000256" key="3">
    <source>
        <dbReference type="ARBA" id="ARBA00023098"/>
    </source>
</evidence>
<name>V4BBX7_LOTGI</name>
<reference evidence="4 5" key="1">
    <citation type="journal article" date="2013" name="Nature">
        <title>Insights into bilaterian evolution from three spiralian genomes.</title>
        <authorList>
            <person name="Simakov O."/>
            <person name="Marletaz F."/>
            <person name="Cho S.J."/>
            <person name="Edsinger-Gonzales E."/>
            <person name="Havlak P."/>
            <person name="Hellsten U."/>
            <person name="Kuo D.H."/>
            <person name="Larsson T."/>
            <person name="Lv J."/>
            <person name="Arendt D."/>
            <person name="Savage R."/>
            <person name="Osoegawa K."/>
            <person name="de Jong P."/>
            <person name="Grimwood J."/>
            <person name="Chapman J.A."/>
            <person name="Shapiro H."/>
            <person name="Aerts A."/>
            <person name="Otillar R.P."/>
            <person name="Terry A.Y."/>
            <person name="Boore J.L."/>
            <person name="Grigoriev I.V."/>
            <person name="Lindberg D.R."/>
            <person name="Seaver E.C."/>
            <person name="Weisblat D.A."/>
            <person name="Putnam N.H."/>
            <person name="Rokhsar D.S."/>
        </authorList>
    </citation>
    <scope>NUCLEOTIDE SEQUENCE [LARGE SCALE GENOMIC DNA]</scope>
</reference>
<dbReference type="OMA" id="ELITYHA"/>
<keyword evidence="5" id="KW-1185">Reference proteome</keyword>
<dbReference type="AlphaFoldDB" id="V4BBX7"/>
<dbReference type="PANTHER" id="PTHR11941:SF75">
    <property type="entry name" value="ENOYL-COA HYDRATASE_ISOMERASE FAMILY PROTEIN"/>
    <property type="match status" value="1"/>
</dbReference>
<evidence type="ECO:0000256" key="1">
    <source>
        <dbReference type="ARBA" id="ARBA00000452"/>
    </source>
</evidence>
<dbReference type="HOGENOM" id="CLU_009834_3_2_1"/>
<evidence type="ECO:0000256" key="2">
    <source>
        <dbReference type="ARBA" id="ARBA00000765"/>
    </source>
</evidence>
<evidence type="ECO:0000313" key="5">
    <source>
        <dbReference type="Proteomes" id="UP000030746"/>
    </source>
</evidence>
<dbReference type="RefSeq" id="XP_009043676.1">
    <property type="nucleotide sequence ID" value="XM_009045428.1"/>
</dbReference>
<organism evidence="4 5">
    <name type="scientific">Lottia gigantea</name>
    <name type="common">Giant owl limpet</name>
    <dbReference type="NCBI Taxonomy" id="225164"/>
    <lineage>
        <taxon>Eukaryota</taxon>
        <taxon>Metazoa</taxon>
        <taxon>Spiralia</taxon>
        <taxon>Lophotrochozoa</taxon>
        <taxon>Mollusca</taxon>
        <taxon>Gastropoda</taxon>
        <taxon>Patellogastropoda</taxon>
        <taxon>Lottioidea</taxon>
        <taxon>Lottiidae</taxon>
        <taxon>Lottia</taxon>
    </lineage>
</organism>
<sequence length="235" mass="27060">MSSKNHCVSVSFRNGIGIINFGEGEKRLSLDFVRCYSEALDEVERNTECKAVISTASGKFFSNGLDLQYLRSGNNREEYLNTIKQFLTRILTFPIPTLAALNGHSFAGGYLLALCHDYRSMRTERGWLSMNEVFIDLRLSQFFMEVIIHKIPRGPVQNELLIYGKRFTAPDALKDRLIDFIFDKSELQIESEKIMLAIVTKFKHNRQSFQNMKLDLYHEAIHASVVDMYKGRSKL</sequence>
<dbReference type="FunFam" id="3.90.226.10:FF:000049">
    <property type="entry name" value="Enoyl-CoA delta isomerase 3"/>
    <property type="match status" value="1"/>
</dbReference>
<keyword evidence="3" id="KW-0443">Lipid metabolism</keyword>
<protein>
    <submittedName>
        <fullName evidence="4">Uncharacterized protein</fullName>
    </submittedName>
</protein>
<dbReference type="PANTHER" id="PTHR11941">
    <property type="entry name" value="ENOYL-COA HYDRATASE-RELATED"/>
    <property type="match status" value="1"/>
</dbReference>
<gene>
    <name evidence="4" type="ORF">LOTGIDRAFT_227826</name>
</gene>
<dbReference type="OrthoDB" id="1696280at2759"/>
<evidence type="ECO:0000313" key="4">
    <source>
        <dbReference type="EMBL" id="ESP05131.1"/>
    </source>
</evidence>
<dbReference type="EMBL" id="KB199650">
    <property type="protein sequence ID" value="ESP05131.1"/>
    <property type="molecule type" value="Genomic_DNA"/>
</dbReference>
<dbReference type="CDD" id="cd06558">
    <property type="entry name" value="crotonase-like"/>
    <property type="match status" value="1"/>
</dbReference>
<accession>V4BBX7</accession>
<dbReference type="Proteomes" id="UP000030746">
    <property type="component" value="Unassembled WGS sequence"/>
</dbReference>
<proteinExistence type="predicted"/>
<dbReference type="GeneID" id="20247442"/>
<dbReference type="InterPro" id="IPR029045">
    <property type="entry name" value="ClpP/crotonase-like_dom_sf"/>
</dbReference>
<dbReference type="SUPFAM" id="SSF52096">
    <property type="entry name" value="ClpP/crotonase"/>
    <property type="match status" value="1"/>
</dbReference>
<dbReference type="GO" id="GO:0006635">
    <property type="term" value="P:fatty acid beta-oxidation"/>
    <property type="evidence" value="ECO:0007669"/>
    <property type="project" value="TreeGrafter"/>
</dbReference>
<dbReference type="KEGG" id="lgi:LOTGIDRAFT_227826"/>
<comment type="catalytic activity">
    <reaction evidence="2">
        <text>a (3E)-enoyl-CoA = a 4-saturated (2E)-enoyl-CoA</text>
        <dbReference type="Rhea" id="RHEA:45228"/>
        <dbReference type="ChEBI" id="CHEBI:58521"/>
        <dbReference type="ChEBI" id="CHEBI:85097"/>
        <dbReference type="EC" id="5.3.3.8"/>
    </reaction>
</comment>
<dbReference type="GO" id="GO:0004165">
    <property type="term" value="F:delta(3)-delta(2)-enoyl-CoA isomerase activity"/>
    <property type="evidence" value="ECO:0007669"/>
    <property type="project" value="UniProtKB-EC"/>
</dbReference>